<comment type="similarity">
    <text evidence="3">Belongs to the HARBI1 family.</text>
</comment>
<accession>A0A196SAD2</accession>
<evidence type="ECO:0000259" key="8">
    <source>
        <dbReference type="Pfam" id="PF13359"/>
    </source>
</evidence>
<reference evidence="9 10" key="1">
    <citation type="submission" date="2016-05" db="EMBL/GenBank/DDBJ databases">
        <title>Nuclear genome of Blastocystis sp. subtype 1 NandII.</title>
        <authorList>
            <person name="Gentekaki E."/>
            <person name="Curtis B."/>
            <person name="Stairs C."/>
            <person name="Eme L."/>
            <person name="Herman E."/>
            <person name="Klimes V."/>
            <person name="Arias M.C."/>
            <person name="Elias M."/>
            <person name="Hilliou F."/>
            <person name="Klute M."/>
            <person name="Malik S.-B."/>
            <person name="Pightling A."/>
            <person name="Rachubinski R."/>
            <person name="Salas D."/>
            <person name="Schlacht A."/>
            <person name="Suga H."/>
            <person name="Archibald J."/>
            <person name="Ball S.G."/>
            <person name="Clark G."/>
            <person name="Dacks J."/>
            <person name="Van Der Giezen M."/>
            <person name="Tsaousis A."/>
            <person name="Roger A."/>
        </authorList>
    </citation>
    <scope>NUCLEOTIDE SEQUENCE [LARGE SCALE GENOMIC DNA]</scope>
    <source>
        <strain evidence="10">ATCC 50177 / NandII</strain>
    </source>
</reference>
<dbReference type="GO" id="GO:0005634">
    <property type="term" value="C:nucleus"/>
    <property type="evidence" value="ECO:0007669"/>
    <property type="project" value="UniProtKB-SubCell"/>
</dbReference>
<gene>
    <name evidence="9" type="ORF">AV274_5274</name>
</gene>
<evidence type="ECO:0000313" key="9">
    <source>
        <dbReference type="EMBL" id="OAO13057.1"/>
    </source>
</evidence>
<dbReference type="AlphaFoldDB" id="A0A196SAD2"/>
<dbReference type="PANTHER" id="PTHR22930">
    <property type="match status" value="1"/>
</dbReference>
<keyword evidence="4" id="KW-0540">Nuclease</keyword>
<keyword evidence="10" id="KW-1185">Reference proteome</keyword>
<sequence>MSQFENDDEQLMAFSAIYTTMYKWDHRRSCWRYKDKVPDLADKFPKDVNPYQFADVFKITYECFVVLVDWLVEKCNEDQSWDTPWSRWLHSRRSTSMSPETAVACVVLHLFTTGTCDRNAFMLGVPASTYLLIADILTLELAMRVSEVIRFPPKKDQICMRSNELKQPMPGALFAMDGTLCRLPHRGKYNEFVSRKSQPQINVLVVCDWNKNLVYVEPGFTGRTQDNDMFNNSVLHEEMKLPDFPLKEGGYILVDEGFACNGRIIRPYSKKRDELDIQFFNKVFKSTRLIVENAIGAWKEKCPLLNIGMHDQDPEDLTVTILASAVLYQFCKTTNEVLENVDNSAYEKKAKFIPPEFIGLKGDDLRSTIKLYLIEHYPEQYQKFVNETPEERDRY</sequence>
<evidence type="ECO:0000256" key="6">
    <source>
        <dbReference type="ARBA" id="ARBA00022801"/>
    </source>
</evidence>
<proteinExistence type="inferred from homology"/>
<dbReference type="PANTHER" id="PTHR22930:SF85">
    <property type="entry name" value="GH03217P-RELATED"/>
    <property type="match status" value="1"/>
</dbReference>
<dbReference type="GO" id="GO:0046872">
    <property type="term" value="F:metal ion binding"/>
    <property type="evidence" value="ECO:0007669"/>
    <property type="project" value="UniProtKB-KW"/>
</dbReference>
<comment type="caution">
    <text evidence="9">The sequence shown here is derived from an EMBL/GenBank/DDBJ whole genome shotgun (WGS) entry which is preliminary data.</text>
</comment>
<protein>
    <submittedName>
        <fullName evidence="9">Nuclease HARBI1</fullName>
    </submittedName>
</protein>
<keyword evidence="5" id="KW-0479">Metal-binding</keyword>
<feature type="domain" description="DDE Tnp4" evidence="8">
    <location>
        <begin position="187"/>
        <end position="328"/>
    </location>
</feature>
<comment type="cofactor">
    <cofactor evidence="1">
        <name>a divalent metal cation</name>
        <dbReference type="ChEBI" id="CHEBI:60240"/>
    </cofactor>
</comment>
<evidence type="ECO:0000256" key="2">
    <source>
        <dbReference type="ARBA" id="ARBA00004123"/>
    </source>
</evidence>
<evidence type="ECO:0000256" key="1">
    <source>
        <dbReference type="ARBA" id="ARBA00001968"/>
    </source>
</evidence>
<dbReference type="OrthoDB" id="108131at2759"/>
<evidence type="ECO:0000313" key="10">
    <source>
        <dbReference type="Proteomes" id="UP000078348"/>
    </source>
</evidence>
<dbReference type="EMBL" id="LXWW01000472">
    <property type="protein sequence ID" value="OAO13057.1"/>
    <property type="molecule type" value="Genomic_DNA"/>
</dbReference>
<dbReference type="Proteomes" id="UP000078348">
    <property type="component" value="Unassembled WGS sequence"/>
</dbReference>
<evidence type="ECO:0000256" key="4">
    <source>
        <dbReference type="ARBA" id="ARBA00022722"/>
    </source>
</evidence>
<evidence type="ECO:0000256" key="3">
    <source>
        <dbReference type="ARBA" id="ARBA00006958"/>
    </source>
</evidence>
<dbReference type="GO" id="GO:0004518">
    <property type="term" value="F:nuclease activity"/>
    <property type="evidence" value="ECO:0007669"/>
    <property type="project" value="UniProtKB-KW"/>
</dbReference>
<keyword evidence="6" id="KW-0378">Hydrolase</keyword>
<dbReference type="InterPro" id="IPR045249">
    <property type="entry name" value="HARBI1-like"/>
</dbReference>
<dbReference type="GO" id="GO:0016787">
    <property type="term" value="F:hydrolase activity"/>
    <property type="evidence" value="ECO:0007669"/>
    <property type="project" value="UniProtKB-KW"/>
</dbReference>
<dbReference type="Pfam" id="PF13359">
    <property type="entry name" value="DDE_Tnp_4"/>
    <property type="match status" value="1"/>
</dbReference>
<organism evidence="9 10">
    <name type="scientific">Blastocystis sp. subtype 1 (strain ATCC 50177 / NandII)</name>
    <dbReference type="NCBI Taxonomy" id="478820"/>
    <lineage>
        <taxon>Eukaryota</taxon>
        <taxon>Sar</taxon>
        <taxon>Stramenopiles</taxon>
        <taxon>Bigyra</taxon>
        <taxon>Opalozoa</taxon>
        <taxon>Opalinata</taxon>
        <taxon>Blastocystidae</taxon>
        <taxon>Blastocystis</taxon>
    </lineage>
</organism>
<evidence type="ECO:0000256" key="7">
    <source>
        <dbReference type="ARBA" id="ARBA00023242"/>
    </source>
</evidence>
<comment type="subcellular location">
    <subcellularLocation>
        <location evidence="2">Nucleus</location>
    </subcellularLocation>
</comment>
<keyword evidence="7" id="KW-0539">Nucleus</keyword>
<dbReference type="InterPro" id="IPR027806">
    <property type="entry name" value="HARBI1_dom"/>
</dbReference>
<name>A0A196SAD2_BLAHN</name>
<evidence type="ECO:0000256" key="5">
    <source>
        <dbReference type="ARBA" id="ARBA00022723"/>
    </source>
</evidence>